<dbReference type="PANTHER" id="PTHR31465">
    <property type="entry name" value="PROTEIN RTA1-RELATED"/>
    <property type="match status" value="1"/>
</dbReference>
<gene>
    <name evidence="6" type="ORF">BDV23DRAFT_170876</name>
</gene>
<proteinExistence type="predicted"/>
<organism evidence="6">
    <name type="scientific">Petromyces alliaceus</name>
    <name type="common">Aspergillus alliaceus</name>
    <dbReference type="NCBI Taxonomy" id="209559"/>
    <lineage>
        <taxon>Eukaryota</taxon>
        <taxon>Fungi</taxon>
        <taxon>Dikarya</taxon>
        <taxon>Ascomycota</taxon>
        <taxon>Pezizomycotina</taxon>
        <taxon>Eurotiomycetes</taxon>
        <taxon>Eurotiomycetidae</taxon>
        <taxon>Eurotiales</taxon>
        <taxon>Aspergillaceae</taxon>
        <taxon>Aspergillus</taxon>
        <taxon>Aspergillus subgen. Circumdati</taxon>
    </lineage>
</organism>
<keyword evidence="2 5" id="KW-0812">Transmembrane</keyword>
<feature type="transmembrane region" description="Helical" evidence="5">
    <location>
        <begin position="156"/>
        <end position="180"/>
    </location>
</feature>
<feature type="transmembrane region" description="Helical" evidence="5">
    <location>
        <begin position="236"/>
        <end position="256"/>
    </location>
</feature>
<keyword evidence="3 5" id="KW-1133">Transmembrane helix</keyword>
<protein>
    <submittedName>
        <fullName evidence="6">Putative RTA1 domain protein</fullName>
    </submittedName>
</protein>
<evidence type="ECO:0000256" key="2">
    <source>
        <dbReference type="ARBA" id="ARBA00022692"/>
    </source>
</evidence>
<feature type="transmembrane region" description="Helical" evidence="5">
    <location>
        <begin position="78"/>
        <end position="99"/>
    </location>
</feature>
<comment type="subcellular location">
    <subcellularLocation>
        <location evidence="1">Membrane</location>
        <topology evidence="1">Multi-pass membrane protein</topology>
    </subcellularLocation>
</comment>
<evidence type="ECO:0000256" key="3">
    <source>
        <dbReference type="ARBA" id="ARBA00022989"/>
    </source>
</evidence>
<evidence type="ECO:0000256" key="1">
    <source>
        <dbReference type="ARBA" id="ARBA00004141"/>
    </source>
</evidence>
<dbReference type="GO" id="GO:0016020">
    <property type="term" value="C:membrane"/>
    <property type="evidence" value="ECO:0007669"/>
    <property type="project" value="UniProtKB-SubCell"/>
</dbReference>
<dbReference type="Proteomes" id="UP000326877">
    <property type="component" value="Unassembled WGS sequence"/>
</dbReference>
<accession>A0A5N7CGC0</accession>
<sequence>MSNDNSTWTYYHYGPSLPAALIITVLFGLSSLVHTFQMIRTGTWCFVTFVIGGFFECIGYIGRVLGHYETPYWILGPYVLQSLLILVAPALFAASIYMVLGRVIMITNYPEYAIVKPRWLTRFFVSGDVISFLVQATGKSRIMVTGANGMTVGEDVVIAGLFIQIAFFGLFVLVATVFLWRMQRNRSAAQLMVPGLPWRKHLLVLYAACLLIMMRSVFRAVEYIQGNNGYLLRHEVFLYVFDGVLMFLQMVLLTVCHPSELLSAGKTPILPNSRSSNVRLRPLTV</sequence>
<evidence type="ECO:0000313" key="6">
    <source>
        <dbReference type="EMBL" id="KAE8392563.1"/>
    </source>
</evidence>
<dbReference type="InterPro" id="IPR007568">
    <property type="entry name" value="RTA1"/>
</dbReference>
<keyword evidence="4 5" id="KW-0472">Membrane</keyword>
<feature type="transmembrane region" description="Helical" evidence="5">
    <location>
        <begin position="119"/>
        <end position="136"/>
    </location>
</feature>
<dbReference type="AlphaFoldDB" id="A0A5N7CGC0"/>
<dbReference type="Pfam" id="PF04479">
    <property type="entry name" value="RTA1"/>
    <property type="match status" value="1"/>
</dbReference>
<evidence type="ECO:0000256" key="4">
    <source>
        <dbReference type="ARBA" id="ARBA00023136"/>
    </source>
</evidence>
<reference evidence="6" key="1">
    <citation type="submission" date="2019-04" db="EMBL/GenBank/DDBJ databases">
        <title>Friends and foes A comparative genomics studyof 23 Aspergillus species from section Flavi.</title>
        <authorList>
            <consortium name="DOE Joint Genome Institute"/>
            <person name="Kjaerbolling I."/>
            <person name="Vesth T."/>
            <person name="Frisvad J.C."/>
            <person name="Nybo J.L."/>
            <person name="Theobald S."/>
            <person name="Kildgaard S."/>
            <person name="Isbrandt T."/>
            <person name="Kuo A."/>
            <person name="Sato A."/>
            <person name="Lyhne E.K."/>
            <person name="Kogle M.E."/>
            <person name="Wiebenga A."/>
            <person name="Kun R.S."/>
            <person name="Lubbers R.J."/>
            <person name="Makela M.R."/>
            <person name="Barry K."/>
            <person name="Chovatia M."/>
            <person name="Clum A."/>
            <person name="Daum C."/>
            <person name="Haridas S."/>
            <person name="He G."/>
            <person name="LaButti K."/>
            <person name="Lipzen A."/>
            <person name="Mondo S."/>
            <person name="Riley R."/>
            <person name="Salamov A."/>
            <person name="Simmons B.A."/>
            <person name="Magnuson J.K."/>
            <person name="Henrissat B."/>
            <person name="Mortensen U.H."/>
            <person name="Larsen T.O."/>
            <person name="Devries R.P."/>
            <person name="Grigoriev I.V."/>
            <person name="Machida M."/>
            <person name="Baker S.E."/>
            <person name="Andersen M.R."/>
        </authorList>
    </citation>
    <scope>NUCLEOTIDE SEQUENCE [LARGE SCALE GENOMIC DNA]</scope>
    <source>
        <strain evidence="6">IBT 14317</strain>
    </source>
</reference>
<dbReference type="EMBL" id="ML735236">
    <property type="protein sequence ID" value="KAE8392563.1"/>
    <property type="molecule type" value="Genomic_DNA"/>
</dbReference>
<name>A0A5N7CGC0_PETAA</name>
<evidence type="ECO:0000256" key="5">
    <source>
        <dbReference type="SAM" id="Phobius"/>
    </source>
</evidence>
<dbReference type="OrthoDB" id="3358017at2759"/>
<feature type="transmembrane region" description="Helical" evidence="5">
    <location>
        <begin position="44"/>
        <end position="66"/>
    </location>
</feature>
<dbReference type="PANTHER" id="PTHR31465:SF1">
    <property type="entry name" value="PROTEIN RTA1-RELATED"/>
    <property type="match status" value="1"/>
</dbReference>
<feature type="transmembrane region" description="Helical" evidence="5">
    <location>
        <begin position="201"/>
        <end position="221"/>
    </location>
</feature>
<feature type="transmembrane region" description="Helical" evidence="5">
    <location>
        <begin position="12"/>
        <end position="32"/>
    </location>
</feature>